<accession>A0ACC2IEC4</accession>
<proteinExistence type="predicted"/>
<organism evidence="1 2">
    <name type="scientific">Boeremia exigua</name>
    <dbReference type="NCBI Taxonomy" id="749465"/>
    <lineage>
        <taxon>Eukaryota</taxon>
        <taxon>Fungi</taxon>
        <taxon>Dikarya</taxon>
        <taxon>Ascomycota</taxon>
        <taxon>Pezizomycotina</taxon>
        <taxon>Dothideomycetes</taxon>
        <taxon>Pleosporomycetidae</taxon>
        <taxon>Pleosporales</taxon>
        <taxon>Pleosporineae</taxon>
        <taxon>Didymellaceae</taxon>
        <taxon>Boeremia</taxon>
    </lineage>
</organism>
<evidence type="ECO:0000313" key="1">
    <source>
        <dbReference type="EMBL" id="KAJ8113531.1"/>
    </source>
</evidence>
<protein>
    <submittedName>
        <fullName evidence="1">Uncharacterized protein</fullName>
    </submittedName>
</protein>
<keyword evidence="2" id="KW-1185">Reference proteome</keyword>
<dbReference type="Proteomes" id="UP001153331">
    <property type="component" value="Unassembled WGS sequence"/>
</dbReference>
<evidence type="ECO:0000313" key="2">
    <source>
        <dbReference type="Proteomes" id="UP001153331"/>
    </source>
</evidence>
<gene>
    <name evidence="1" type="ORF">OPT61_g4363</name>
</gene>
<comment type="caution">
    <text evidence="1">The sequence shown here is derived from an EMBL/GenBank/DDBJ whole genome shotgun (WGS) entry which is preliminary data.</text>
</comment>
<dbReference type="EMBL" id="JAPHNI010000247">
    <property type="protein sequence ID" value="KAJ8113531.1"/>
    <property type="molecule type" value="Genomic_DNA"/>
</dbReference>
<name>A0ACC2IEC4_9PLEO</name>
<reference evidence="1" key="1">
    <citation type="submission" date="2022-11" db="EMBL/GenBank/DDBJ databases">
        <title>Genome Sequence of Boeremia exigua.</title>
        <authorList>
            <person name="Buettner E."/>
        </authorList>
    </citation>
    <scope>NUCLEOTIDE SEQUENCE</scope>
    <source>
        <strain evidence="1">CU02</strain>
    </source>
</reference>
<sequence length="1004" mass="110712">MMLSTALPTSLFISDCNSMPLLLFVPQACAGADFAAGRGLPHRGREVIVLRRNGGASPGNFPQQTGSDHFATGILLDTDKPLQYASTTYEKVLPGPLYSRKDSAAGLSANAKTSLTSISTLDRHVDCNRKNSSRDATHGQDSVQNIAGSTIPIRPSKDRAKSPTSTRSGSHTPVQVAPTVPSMLPLARKPVSGQSTPMDTLNALRQQKASRAVHMSQGTKGSDTMEVRTMKAQIRALELVCANHKAELNQVKDISTEVAALKHTVEQQQEVLAKNSGLEELERRLGILENAKAPIEATQIGHLQTELEATKEAMKGLRSMHEKTNKDATEALEKSRKFDAQAPDVGAMIQTVIEPEIKKIKDHAEKTTQKLHDRVSKLNEAMGQLRRDQEVSGSIKDQTNSIKGELSSLARKHSTLSDFLQSLQSDHTKMGDQIKAFESKQSDLYKKCDTVSNHVGELRTEQESLASIQEALRTQQVRPDTLQALQSRVETTENLSSQLPHVLDKLSEISDRVTKLDENPQLATRHGSTSGHLQNADASSSDMRAILSRVASLEERFDGDCGLTKVIEVLQDDVERLQADMHGLKSDVDTASSQFTKVFAEHFDPFKASVERKLEIHSRDVKTHSVGLTTLQEQVAKACGVSSAPAFSDSEMLFMRGLIQEWPELTQDVNSIQASWNAQMEQLNTGVGDLKKQMTMKQDIKAATQAIDTVKAAVRNLQNQYDNISTDDLHQKMVHWFVQNYPGPTTTMLQQFAAVKHEVAQLQRFTDLITRIPNGVQALSALAQMGAPAELLSKTKDALASVTESVGKVQKQHESVAKTVSDIQSAIHTLKSNDTPLVRPEPPAATEGLVCGLRTEFEDRFRSEVEARNKLNDQRVQAECSIEISIRDLQTKVESLETEPGGFQKDIEGAIEDGTASKELEDLRTAVKELREIVIPENMIAVEDLPFLYVHVLQMQGFLEDLNQNMPGGAQTIEWTYDLKERYNLKPPHRTMDHTAAGKGKRKR</sequence>